<proteinExistence type="predicted"/>
<evidence type="ECO:0000313" key="1">
    <source>
        <dbReference type="EMBL" id="KAG2306112.1"/>
    </source>
</evidence>
<dbReference type="Proteomes" id="UP000886595">
    <property type="component" value="Unassembled WGS sequence"/>
</dbReference>
<name>A0A8X7SH00_BRACI</name>
<gene>
    <name evidence="1" type="ORF">Bca52824_025860</name>
</gene>
<evidence type="ECO:0000313" key="2">
    <source>
        <dbReference type="Proteomes" id="UP000886595"/>
    </source>
</evidence>
<protein>
    <submittedName>
        <fullName evidence="1">Uncharacterized protein</fullName>
    </submittedName>
</protein>
<dbReference type="AlphaFoldDB" id="A0A8X7SH00"/>
<reference evidence="1 2" key="1">
    <citation type="submission" date="2020-02" db="EMBL/GenBank/DDBJ databases">
        <authorList>
            <person name="Ma Q."/>
            <person name="Huang Y."/>
            <person name="Song X."/>
            <person name="Pei D."/>
        </authorList>
    </citation>
    <scope>NUCLEOTIDE SEQUENCE [LARGE SCALE GENOMIC DNA]</scope>
    <source>
        <strain evidence="1">Sxm20200214</strain>
        <tissue evidence="1">Leaf</tissue>
    </source>
</reference>
<dbReference type="OrthoDB" id="1033909at2759"/>
<accession>A0A8X7SH00</accession>
<sequence>MDDHCLVLSGEWVCGEGGKWDFIIEKNRMGRMVPVDEGIGCSVFEANVLREFGVDASRFVVSLSYWPPTPHELATGIRTPPVLITSDGVLKYFWQHLKVKGGMNLFATISPRAKIVDTNIVDDFGLGFVSPEAARFSSGSSKKRYVSSAASKTKVVNLLDDEDFVREVEKVEEELSGGRQKTGSSVFTDGDGLSQETETCGAVDVELDELQLRPKCYDKDLWESLLEGNHGGSNTVNVVFNEDEIVEGLSKKSGPQKYFCDSGSCFDHFVEVGGPSNGGTKSETLKPEDYNPWMGGASEATAGMNRGSRETRKLDDSNISCYCCCVQIKIWKPGKGTCCS</sequence>
<organism evidence="1 2">
    <name type="scientific">Brassica carinata</name>
    <name type="common">Ethiopian mustard</name>
    <name type="synonym">Abyssinian cabbage</name>
    <dbReference type="NCBI Taxonomy" id="52824"/>
    <lineage>
        <taxon>Eukaryota</taxon>
        <taxon>Viridiplantae</taxon>
        <taxon>Streptophyta</taxon>
        <taxon>Embryophyta</taxon>
        <taxon>Tracheophyta</taxon>
        <taxon>Spermatophyta</taxon>
        <taxon>Magnoliopsida</taxon>
        <taxon>eudicotyledons</taxon>
        <taxon>Gunneridae</taxon>
        <taxon>Pentapetalae</taxon>
        <taxon>rosids</taxon>
        <taxon>malvids</taxon>
        <taxon>Brassicales</taxon>
        <taxon>Brassicaceae</taxon>
        <taxon>Brassiceae</taxon>
        <taxon>Brassica</taxon>
    </lineage>
</organism>
<dbReference type="EMBL" id="JAAMPC010000006">
    <property type="protein sequence ID" value="KAG2306112.1"/>
    <property type="molecule type" value="Genomic_DNA"/>
</dbReference>
<comment type="caution">
    <text evidence="1">The sequence shown here is derived from an EMBL/GenBank/DDBJ whole genome shotgun (WGS) entry which is preliminary data.</text>
</comment>
<keyword evidence="2" id="KW-1185">Reference proteome</keyword>